<dbReference type="InterPro" id="IPR017850">
    <property type="entry name" value="Alkaline_phosphatase_core_sf"/>
</dbReference>
<proteinExistence type="inferred from homology"/>
<feature type="domain" description="Sulfatase N-terminal" evidence="7">
    <location>
        <begin position="33"/>
        <end position="352"/>
    </location>
</feature>
<keyword evidence="4" id="KW-0106">Calcium</keyword>
<dbReference type="Proteomes" id="UP000464378">
    <property type="component" value="Chromosome"/>
</dbReference>
<dbReference type="PROSITE" id="PS00523">
    <property type="entry name" value="SULFATASE_1"/>
    <property type="match status" value="1"/>
</dbReference>
<evidence type="ECO:0000256" key="6">
    <source>
        <dbReference type="SAM" id="SignalP"/>
    </source>
</evidence>
<dbReference type="InParanoid" id="A0A6C2YNA4"/>
<dbReference type="PANTHER" id="PTHR42693">
    <property type="entry name" value="ARYLSULFATASE FAMILY MEMBER"/>
    <property type="match status" value="1"/>
</dbReference>
<dbReference type="FunCoup" id="A0A6C2YNA4">
    <property type="interactions" value="70"/>
</dbReference>
<dbReference type="CDD" id="cd16026">
    <property type="entry name" value="GALNS_like"/>
    <property type="match status" value="1"/>
</dbReference>
<organism evidence="8">
    <name type="scientific">Tuwongella immobilis</name>
    <dbReference type="NCBI Taxonomy" id="692036"/>
    <lineage>
        <taxon>Bacteria</taxon>
        <taxon>Pseudomonadati</taxon>
        <taxon>Planctomycetota</taxon>
        <taxon>Planctomycetia</taxon>
        <taxon>Gemmatales</taxon>
        <taxon>Gemmataceae</taxon>
        <taxon>Tuwongella</taxon>
    </lineage>
</organism>
<dbReference type="Gene3D" id="3.40.720.10">
    <property type="entry name" value="Alkaline Phosphatase, subunit A"/>
    <property type="match status" value="1"/>
</dbReference>
<evidence type="ECO:0000256" key="2">
    <source>
        <dbReference type="ARBA" id="ARBA00022723"/>
    </source>
</evidence>
<keyword evidence="9" id="KW-1185">Reference proteome</keyword>
<feature type="chain" id="PRO_5033534897" description="Sulfatase N-terminal domain-containing protein" evidence="6">
    <location>
        <begin position="29"/>
        <end position="485"/>
    </location>
</feature>
<dbReference type="SUPFAM" id="SSF53649">
    <property type="entry name" value="Alkaline phosphatase-like"/>
    <property type="match status" value="1"/>
</dbReference>
<dbReference type="GO" id="GO:0046872">
    <property type="term" value="F:metal ion binding"/>
    <property type="evidence" value="ECO:0007669"/>
    <property type="project" value="UniProtKB-KW"/>
</dbReference>
<dbReference type="KEGG" id="tim:GMBLW1_11030"/>
<dbReference type="InterPro" id="IPR000917">
    <property type="entry name" value="Sulfatase_N"/>
</dbReference>
<comment type="similarity">
    <text evidence="1">Belongs to the sulfatase family.</text>
</comment>
<dbReference type="InterPro" id="IPR024607">
    <property type="entry name" value="Sulfatase_CS"/>
</dbReference>
<evidence type="ECO:0000259" key="7">
    <source>
        <dbReference type="Pfam" id="PF00884"/>
    </source>
</evidence>
<sequence>MNRFVFLNLFRVAGIYSLIFLSSAPVNANEPPPNFVIITIDDLGYADIGAFGSEKNRTPNCDRMAKEGCKFTSFYAAPVCSPSRAALMTGCYPKRVLPIPGVLFPTNPIGLSPSEITIAELVKPKGYHTASIGKWHIGDQPEFLPNQQGFDYSFGLPYSNDMGPVADGTRSDLGKPIPQEKGTNRQPPLSLLRNGKVIQRIFANDQQTLVELYTNEAVEWITKNQQNPFLLYLPHNAVHFPIYPGKKWAGKSPHGIFSDWVEEVDWSVGVILETLKKLKLDQRTYVIFTSDNGGTARSVNTPLRGFKASTFEGGIRVPMIAWCPGKIPAGSQSSVICGMMDLFPTIADLAGIPMPDARKRDGVSLRAQLHGTANAPAPRETFYYFRGLQLEGVRNGKWKLHFPSMNPSMKNVTRKLYDLEADPGESRDRLNDFPEIVKKLDQLIQVTDQDLGVQGIGPGCRELGRVPMGKPLIDFNGNIRPEVKP</sequence>
<dbReference type="InterPro" id="IPR050738">
    <property type="entry name" value="Sulfatase"/>
</dbReference>
<dbReference type="RefSeq" id="WP_162657986.1">
    <property type="nucleotide sequence ID" value="NZ_LR593887.1"/>
</dbReference>
<dbReference type="Pfam" id="PF00884">
    <property type="entry name" value="Sulfatase"/>
    <property type="match status" value="1"/>
</dbReference>
<dbReference type="EMBL" id="LR593887">
    <property type="protein sequence ID" value="VTS02659.1"/>
    <property type="molecule type" value="Genomic_DNA"/>
</dbReference>
<feature type="region of interest" description="Disordered" evidence="5">
    <location>
        <begin position="169"/>
        <end position="189"/>
    </location>
</feature>
<name>A0A6C2YNA4_9BACT</name>
<dbReference type="GO" id="GO:0004065">
    <property type="term" value="F:arylsulfatase activity"/>
    <property type="evidence" value="ECO:0007669"/>
    <property type="project" value="TreeGrafter"/>
</dbReference>
<keyword evidence="3" id="KW-0378">Hydrolase</keyword>
<dbReference type="EMBL" id="LR586016">
    <property type="protein sequence ID" value="VIP02857.1"/>
    <property type="molecule type" value="Genomic_DNA"/>
</dbReference>
<dbReference type="PANTHER" id="PTHR42693:SF33">
    <property type="entry name" value="ARYLSULFATASE"/>
    <property type="match status" value="1"/>
</dbReference>
<evidence type="ECO:0000256" key="3">
    <source>
        <dbReference type="ARBA" id="ARBA00022801"/>
    </source>
</evidence>
<evidence type="ECO:0000313" key="8">
    <source>
        <dbReference type="EMBL" id="VIP02857.1"/>
    </source>
</evidence>
<dbReference type="Gene3D" id="3.30.1120.10">
    <property type="match status" value="1"/>
</dbReference>
<evidence type="ECO:0000256" key="5">
    <source>
        <dbReference type="SAM" id="MobiDB-lite"/>
    </source>
</evidence>
<evidence type="ECO:0000256" key="4">
    <source>
        <dbReference type="ARBA" id="ARBA00022837"/>
    </source>
</evidence>
<evidence type="ECO:0000313" key="9">
    <source>
        <dbReference type="Proteomes" id="UP000464378"/>
    </source>
</evidence>
<gene>
    <name evidence="8" type="ORF">GMBLW1_11030</name>
</gene>
<accession>A0A6C2YNA4</accession>
<keyword evidence="2" id="KW-0479">Metal-binding</keyword>
<evidence type="ECO:0000256" key="1">
    <source>
        <dbReference type="ARBA" id="ARBA00008779"/>
    </source>
</evidence>
<protein>
    <recommendedName>
        <fullName evidence="7">Sulfatase N-terminal domain-containing protein</fullName>
    </recommendedName>
</protein>
<dbReference type="PROSITE" id="PS00149">
    <property type="entry name" value="SULFATASE_2"/>
    <property type="match status" value="1"/>
</dbReference>
<reference evidence="8" key="1">
    <citation type="submission" date="2019-04" db="EMBL/GenBank/DDBJ databases">
        <authorList>
            <consortium name="Science for Life Laboratories"/>
        </authorList>
    </citation>
    <scope>NUCLEOTIDE SEQUENCE</scope>
    <source>
        <strain evidence="8">MBLW1</strain>
    </source>
</reference>
<keyword evidence="6" id="KW-0732">Signal</keyword>
<feature type="signal peptide" evidence="6">
    <location>
        <begin position="1"/>
        <end position="28"/>
    </location>
</feature>
<dbReference type="AlphaFoldDB" id="A0A6C2YNA4"/>